<comment type="caution">
    <text evidence="1">The sequence shown here is derived from an EMBL/GenBank/DDBJ whole genome shotgun (WGS) entry which is preliminary data.</text>
</comment>
<proteinExistence type="predicted"/>
<sequence length="129" mass="14786">MPNKFNYGKHGSKEIEKLFNNIEIDNIFETIILFTDKEESMLDEPQPIDLKAIINNMTNLRNLISHQDVTPNITQQQVDDYAVCLSRFSKALCEHLEGKLFCLNQQFEAQKEIFEAQREAASDDSSSAS</sequence>
<name>A0ABT8E7I7_9BACL</name>
<reference evidence="1" key="1">
    <citation type="submission" date="2023-06" db="EMBL/GenBank/DDBJ databases">
        <title>Draft Genome Sequences of Representative Paenibacillus Polymyxa, Bacillus cereus, Fictibacillus sp., and Brevibacillus agri Strains Isolated from Amazonian Dark Earth.</title>
        <authorList>
            <person name="Pellegrinetti T.A."/>
            <person name="Cunha I.C.M."/>
            <person name="Chaves M.G."/>
            <person name="Freitas A.S."/>
            <person name="Silva A.V.R."/>
            <person name="Tsai S.M."/>
            <person name="Mendes L.W."/>
        </authorList>
    </citation>
    <scope>NUCLEOTIDE SEQUENCE</scope>
    <source>
        <strain evidence="1">CENA-BCM004</strain>
    </source>
</reference>
<protein>
    <submittedName>
        <fullName evidence="1">HEPN domain-containing protein</fullName>
    </submittedName>
</protein>
<dbReference type="Proteomes" id="UP001168694">
    <property type="component" value="Unassembled WGS sequence"/>
</dbReference>
<evidence type="ECO:0000313" key="2">
    <source>
        <dbReference type="Proteomes" id="UP001168694"/>
    </source>
</evidence>
<keyword evidence="2" id="KW-1185">Reference proteome</keyword>
<dbReference type="EMBL" id="JAUHLN010000002">
    <property type="protein sequence ID" value="MDN4073867.1"/>
    <property type="molecule type" value="Genomic_DNA"/>
</dbReference>
<gene>
    <name evidence="1" type="ORF">QYF49_12715</name>
</gene>
<evidence type="ECO:0000313" key="1">
    <source>
        <dbReference type="EMBL" id="MDN4073867.1"/>
    </source>
</evidence>
<accession>A0ABT8E7I7</accession>
<organism evidence="1 2">
    <name type="scientific">Fictibacillus terranigra</name>
    <dbReference type="NCBI Taxonomy" id="3058424"/>
    <lineage>
        <taxon>Bacteria</taxon>
        <taxon>Bacillati</taxon>
        <taxon>Bacillota</taxon>
        <taxon>Bacilli</taxon>
        <taxon>Bacillales</taxon>
        <taxon>Fictibacillaceae</taxon>
        <taxon>Fictibacillus</taxon>
    </lineage>
</organism>